<evidence type="ECO:0000256" key="1">
    <source>
        <dbReference type="ARBA" id="ARBA00022517"/>
    </source>
</evidence>
<protein>
    <recommendedName>
        <fullName evidence="2">Ribosome-binding factor A</fullName>
    </recommendedName>
</protein>
<comment type="function">
    <text evidence="2">One of several proteins that assist in the late maturation steps of the functional core of the 30S ribosomal subunit. Associates with free 30S ribosomal subunits (but not with 30S subunits that are part of 70S ribosomes or polysomes). Required for efficient processing of 16S rRNA. May interact with the 5'-terminal helix region of 16S rRNA.</text>
</comment>
<dbReference type="Pfam" id="PF02033">
    <property type="entry name" value="RBFA"/>
    <property type="match status" value="1"/>
</dbReference>
<reference evidence="4" key="1">
    <citation type="journal article" date="2019" name="Int. J. Syst. Evol. Microbiol.">
        <title>The Global Catalogue of Microorganisms (GCM) 10K type strain sequencing project: providing services to taxonomists for standard genome sequencing and annotation.</title>
        <authorList>
            <consortium name="The Broad Institute Genomics Platform"/>
            <consortium name="The Broad Institute Genome Sequencing Center for Infectious Disease"/>
            <person name="Wu L."/>
            <person name="Ma J."/>
        </authorList>
    </citation>
    <scope>NUCLEOTIDE SEQUENCE [LARGE SCALE GENOMIC DNA]</scope>
    <source>
        <strain evidence="4">CCUG 61485</strain>
    </source>
</reference>
<comment type="caution">
    <text evidence="3">The sequence shown here is derived from an EMBL/GenBank/DDBJ whole genome shotgun (WGS) entry which is preliminary data.</text>
</comment>
<sequence>MESNRQKKIAGVLQEDLANLLRKEAQDGGKGVLISVTKVKVTADLNEAKVYLSIFPSNLKVDIFKEIVDQSSELRYKMAQLTRNQLRKMPELHFYIDDSLDYIDNIDQALKGGENPIKNPEVLKEKKKK</sequence>
<organism evidence="3 4">
    <name type="scientific">Namhaeicola litoreus</name>
    <dbReference type="NCBI Taxonomy" id="1052145"/>
    <lineage>
        <taxon>Bacteria</taxon>
        <taxon>Pseudomonadati</taxon>
        <taxon>Bacteroidota</taxon>
        <taxon>Flavobacteriia</taxon>
        <taxon>Flavobacteriales</taxon>
        <taxon>Flavobacteriaceae</taxon>
        <taxon>Namhaeicola</taxon>
    </lineage>
</organism>
<dbReference type="NCBIfam" id="TIGR00082">
    <property type="entry name" value="rbfA"/>
    <property type="match status" value="1"/>
</dbReference>
<dbReference type="SUPFAM" id="SSF89919">
    <property type="entry name" value="Ribosome-binding factor A, RbfA"/>
    <property type="match status" value="1"/>
</dbReference>
<dbReference type="HAMAP" id="MF_00003">
    <property type="entry name" value="RbfA"/>
    <property type="match status" value="1"/>
</dbReference>
<comment type="similarity">
    <text evidence="2">Belongs to the RbfA family.</text>
</comment>
<dbReference type="RefSeq" id="WP_377176010.1">
    <property type="nucleotide sequence ID" value="NZ_JBHTMY010000002.1"/>
</dbReference>
<evidence type="ECO:0000313" key="3">
    <source>
        <dbReference type="EMBL" id="MFD1314426.1"/>
    </source>
</evidence>
<dbReference type="InterPro" id="IPR000238">
    <property type="entry name" value="RbfA"/>
</dbReference>
<evidence type="ECO:0000256" key="2">
    <source>
        <dbReference type="HAMAP-Rule" id="MF_00003"/>
    </source>
</evidence>
<comment type="subcellular location">
    <subcellularLocation>
        <location evidence="2">Cytoplasm</location>
    </subcellularLocation>
</comment>
<comment type="subunit">
    <text evidence="2">Monomer. Binds 30S ribosomal subunits, but not 50S ribosomal subunits or 70S ribosomes.</text>
</comment>
<keyword evidence="2" id="KW-0963">Cytoplasm</keyword>
<dbReference type="PANTHER" id="PTHR33515">
    <property type="entry name" value="RIBOSOME-BINDING FACTOR A, CHLOROPLASTIC-RELATED"/>
    <property type="match status" value="1"/>
</dbReference>
<accession>A0ABW3XZX0</accession>
<dbReference type="EMBL" id="JBHTMY010000002">
    <property type="protein sequence ID" value="MFD1314426.1"/>
    <property type="molecule type" value="Genomic_DNA"/>
</dbReference>
<keyword evidence="1 2" id="KW-0690">Ribosome biogenesis</keyword>
<gene>
    <name evidence="2 3" type="primary">rbfA</name>
    <name evidence="3" type="ORF">ACFQ39_02265</name>
</gene>
<proteinExistence type="inferred from homology"/>
<dbReference type="PANTHER" id="PTHR33515:SF1">
    <property type="entry name" value="RIBOSOME-BINDING FACTOR A, CHLOROPLASTIC-RELATED"/>
    <property type="match status" value="1"/>
</dbReference>
<dbReference type="InterPro" id="IPR015946">
    <property type="entry name" value="KH_dom-like_a/b"/>
</dbReference>
<evidence type="ECO:0000313" key="4">
    <source>
        <dbReference type="Proteomes" id="UP001597201"/>
    </source>
</evidence>
<dbReference type="InterPro" id="IPR023799">
    <property type="entry name" value="RbfA_dom_sf"/>
</dbReference>
<keyword evidence="4" id="KW-1185">Reference proteome</keyword>
<dbReference type="Gene3D" id="3.30.300.20">
    <property type="match status" value="1"/>
</dbReference>
<dbReference type="Proteomes" id="UP001597201">
    <property type="component" value="Unassembled WGS sequence"/>
</dbReference>
<name>A0ABW3XZX0_9FLAO</name>